<dbReference type="Proteomes" id="UP000886595">
    <property type="component" value="Unassembled WGS sequence"/>
</dbReference>
<accession>A0A8X8AWI1</accession>
<dbReference type="OrthoDB" id="1741383at2759"/>
<dbReference type="PANTHER" id="PTHR46765">
    <property type="entry name" value="P-LOOP CONTAINING NUCLEOSIDE TRIPHOSPHATE HYDROLASES SUPERFAMILY PROTEIN"/>
    <property type="match status" value="1"/>
</dbReference>
<evidence type="ECO:0000256" key="1">
    <source>
        <dbReference type="ARBA" id="ARBA00004123"/>
    </source>
</evidence>
<organism evidence="3 4">
    <name type="scientific">Brassica carinata</name>
    <name type="common">Ethiopian mustard</name>
    <name type="synonym">Abyssinian cabbage</name>
    <dbReference type="NCBI Taxonomy" id="52824"/>
    <lineage>
        <taxon>Eukaryota</taxon>
        <taxon>Viridiplantae</taxon>
        <taxon>Streptophyta</taxon>
        <taxon>Embryophyta</taxon>
        <taxon>Tracheophyta</taxon>
        <taxon>Spermatophyta</taxon>
        <taxon>Magnoliopsida</taxon>
        <taxon>eudicotyledons</taxon>
        <taxon>Gunneridae</taxon>
        <taxon>Pentapetalae</taxon>
        <taxon>rosids</taxon>
        <taxon>malvids</taxon>
        <taxon>Brassicales</taxon>
        <taxon>Brassicaceae</taxon>
        <taxon>Brassiceae</taxon>
        <taxon>Brassica</taxon>
    </lineage>
</organism>
<comment type="subcellular location">
    <subcellularLocation>
        <location evidence="1">Nucleus</location>
    </subcellularLocation>
</comment>
<dbReference type="InterPro" id="IPR053016">
    <property type="entry name" value="CTF18-RFC_complex"/>
</dbReference>
<keyword evidence="2" id="KW-0539">Nucleus</keyword>
<evidence type="ECO:0000313" key="4">
    <source>
        <dbReference type="Proteomes" id="UP000886595"/>
    </source>
</evidence>
<protein>
    <submittedName>
        <fullName evidence="3">Uncharacterized protein</fullName>
    </submittedName>
</protein>
<keyword evidence="4" id="KW-1185">Reference proteome</keyword>
<proteinExistence type="predicted"/>
<comment type="caution">
    <text evidence="3">The sequence shown here is derived from an EMBL/GenBank/DDBJ whole genome shotgun (WGS) entry which is preliminary data.</text>
</comment>
<evidence type="ECO:0000313" key="3">
    <source>
        <dbReference type="EMBL" id="KAG2313627.1"/>
    </source>
</evidence>
<gene>
    <name evidence="3" type="ORF">Bca52824_025184</name>
</gene>
<reference evidence="3 4" key="1">
    <citation type="submission" date="2020-02" db="EMBL/GenBank/DDBJ databases">
        <authorList>
            <person name="Ma Q."/>
            <person name="Huang Y."/>
            <person name="Song X."/>
            <person name="Pei D."/>
        </authorList>
    </citation>
    <scope>NUCLEOTIDE SEQUENCE [LARGE SCALE GENOMIC DNA]</scope>
    <source>
        <strain evidence="3">Sxm20200214</strain>
        <tissue evidence="3">Leaf</tissue>
    </source>
</reference>
<dbReference type="PANTHER" id="PTHR46765:SF1">
    <property type="entry name" value="P-LOOP CONTAINING NUCLEOSIDE TRIPHOSPHATE HYDROLASES SUPERFAMILY PROTEIN"/>
    <property type="match status" value="1"/>
</dbReference>
<dbReference type="AlphaFoldDB" id="A0A8X8AWI1"/>
<evidence type="ECO:0000256" key="2">
    <source>
        <dbReference type="ARBA" id="ARBA00023242"/>
    </source>
</evidence>
<dbReference type="GO" id="GO:0005634">
    <property type="term" value="C:nucleus"/>
    <property type="evidence" value="ECO:0007669"/>
    <property type="project" value="UniProtKB-SubCell"/>
</dbReference>
<dbReference type="EMBL" id="JAAMPC010000005">
    <property type="protein sequence ID" value="KAG2313627.1"/>
    <property type="molecule type" value="Genomic_DNA"/>
</dbReference>
<name>A0A8X8AWI1_BRACI</name>
<sequence>MEEEEEEEVIIPQGIILSRASRYASEIDGECFPITAPDGGDRVYARFHRALGDEEVKRLDVKAKSNGNKFSMSTIDLSLGIL</sequence>